<dbReference type="Proteomes" id="UP000776252">
    <property type="component" value="Unassembled WGS sequence"/>
</dbReference>
<evidence type="ECO:0000313" key="2">
    <source>
        <dbReference type="EMBL" id="MBU3160712.1"/>
    </source>
</evidence>
<gene>
    <name evidence="2" type="ORF">KPL37_13250</name>
</gene>
<evidence type="ECO:0000259" key="1">
    <source>
        <dbReference type="Pfam" id="PF00753"/>
    </source>
</evidence>
<comment type="caution">
    <text evidence="2">The sequence shown here is derived from an EMBL/GenBank/DDBJ whole genome shotgun (WGS) entry which is preliminary data.</text>
</comment>
<dbReference type="PANTHER" id="PTHR13754">
    <property type="entry name" value="METALLO-BETA-LACTAMASE SUPERFAMILY PROTEIN"/>
    <property type="match status" value="1"/>
</dbReference>
<dbReference type="CDD" id="cd07713">
    <property type="entry name" value="DHPS-like_MBL-fold"/>
    <property type="match status" value="1"/>
</dbReference>
<dbReference type="EMBL" id="JAHLDV010000034">
    <property type="protein sequence ID" value="MBU3160712.1"/>
    <property type="molecule type" value="Genomic_DNA"/>
</dbReference>
<sequence>MNLKITTLIENNNDINNLLFNEHGLSLYIETDGMKILFDTGQSGDFIKNTELLKIDLSKLDYIVLSHGHYDHTGGFRKLVDEDYTSYNLIVGKSFFNNKYKIVEKDNYKYIGNSFDKEYVNQNNIVVKYIKEDIFYITENIMIFSNFKKSNDFEQINKIFQIKQDENYVADNFSDEIVLVVKHEKGLVVIVGCSHVGIINILETIIERTGMSIYGIVGGTHLVEADEQRLKTTMNYFKEKNICILAMSHCTGKYAVEKIRHEFVDEFIYNNTGNIIEML</sequence>
<dbReference type="RefSeq" id="WP_216150115.1">
    <property type="nucleotide sequence ID" value="NZ_JAHLDV010000034.1"/>
</dbReference>
<accession>A0ABS6BUW7</accession>
<dbReference type="PANTHER" id="PTHR13754:SF13">
    <property type="entry name" value="METALLO-BETA-LACTAMASE SUPERFAMILY PROTEIN (AFU_ORTHOLOGUE AFUA_3G07630)"/>
    <property type="match status" value="1"/>
</dbReference>
<dbReference type="InterPro" id="IPR041712">
    <property type="entry name" value="DHPS-like_MBL-fold"/>
</dbReference>
<feature type="domain" description="Metallo-beta-lactamase" evidence="1">
    <location>
        <begin position="24"/>
        <end position="81"/>
    </location>
</feature>
<dbReference type="Pfam" id="PF00753">
    <property type="entry name" value="Lactamase_B"/>
    <property type="match status" value="1"/>
</dbReference>
<dbReference type="InterPro" id="IPR001279">
    <property type="entry name" value="Metallo-B-lactamas"/>
</dbReference>
<reference evidence="2 3" key="1">
    <citation type="submission" date="2021-06" db="EMBL/GenBank/DDBJ databases">
        <title>Clostridia strains as spoilage organisms.</title>
        <authorList>
            <person name="Wambui J."/>
            <person name="Stephan R."/>
            <person name="Stevens M.J.A."/>
        </authorList>
    </citation>
    <scope>NUCLEOTIDE SEQUENCE [LARGE SCALE GENOMIC DNA]</scope>
    <source>
        <strain evidence="2 3">DSM 14204</strain>
    </source>
</reference>
<proteinExistence type="predicted"/>
<organism evidence="2 3">
    <name type="scientific">Clostridium frigoris</name>
    <dbReference type="NCBI Taxonomy" id="205327"/>
    <lineage>
        <taxon>Bacteria</taxon>
        <taxon>Bacillati</taxon>
        <taxon>Bacillota</taxon>
        <taxon>Clostridia</taxon>
        <taxon>Eubacteriales</taxon>
        <taxon>Clostridiaceae</taxon>
        <taxon>Clostridium</taxon>
    </lineage>
</organism>
<evidence type="ECO:0000313" key="3">
    <source>
        <dbReference type="Proteomes" id="UP000776252"/>
    </source>
</evidence>
<dbReference type="InterPro" id="IPR052926">
    <property type="entry name" value="Metallo-beta-lactamase_dom"/>
</dbReference>
<protein>
    <submittedName>
        <fullName evidence="2">MBL fold metallo-hydrolase</fullName>
    </submittedName>
</protein>
<name>A0ABS6BUW7_9CLOT</name>
<keyword evidence="3" id="KW-1185">Reference proteome</keyword>